<dbReference type="GO" id="GO:0003755">
    <property type="term" value="F:peptidyl-prolyl cis-trans isomerase activity"/>
    <property type="evidence" value="ECO:0007669"/>
    <property type="project" value="UniProtKB-UniRule"/>
</dbReference>
<evidence type="ECO:0000256" key="3">
    <source>
        <dbReference type="ARBA" id="ARBA00023110"/>
    </source>
</evidence>
<name>A0AAQ3LZD7_9PEZI</name>
<dbReference type="InterPro" id="IPR046357">
    <property type="entry name" value="PPIase_dom_sf"/>
</dbReference>
<evidence type="ECO:0000256" key="6">
    <source>
        <dbReference type="RuleBase" id="RU363014"/>
    </source>
</evidence>
<sequence length="124" mass="13313">MAPKGKGGDKVKGKDANASGDKGNKAQKGAQTINIRHILCEKHAKKEEALAKLNAGEKFDDVARNFSEDKARAGGALGWKTRGVLMPEFEAVAFELAASTTAKPIWGECKTSEGYHIIMVEGRK</sequence>
<reference evidence="9 10" key="1">
    <citation type="submission" date="2023-11" db="EMBL/GenBank/DDBJ databases">
        <title>An acidophilic fungus is an integral part of prey digestion in a carnivorous sundew plant.</title>
        <authorList>
            <person name="Tsai I.J."/>
        </authorList>
    </citation>
    <scope>NUCLEOTIDE SEQUENCE [LARGE SCALE GENOMIC DNA]</scope>
    <source>
        <strain evidence="9">169a</strain>
    </source>
</reference>
<gene>
    <name evidence="9" type="ORF">R9X50_00165400</name>
</gene>
<dbReference type="EC" id="5.2.1.8" evidence="6"/>
<keyword evidence="4 5" id="KW-0413">Isomerase</keyword>
<organism evidence="9 10">
    <name type="scientific">Acrodontium crateriforme</name>
    <dbReference type="NCBI Taxonomy" id="150365"/>
    <lineage>
        <taxon>Eukaryota</taxon>
        <taxon>Fungi</taxon>
        <taxon>Dikarya</taxon>
        <taxon>Ascomycota</taxon>
        <taxon>Pezizomycotina</taxon>
        <taxon>Dothideomycetes</taxon>
        <taxon>Dothideomycetidae</taxon>
        <taxon>Mycosphaerellales</taxon>
        <taxon>Teratosphaeriaceae</taxon>
        <taxon>Acrodontium</taxon>
    </lineage>
</organism>
<evidence type="ECO:0000256" key="5">
    <source>
        <dbReference type="PROSITE-ProRule" id="PRU00278"/>
    </source>
</evidence>
<proteinExistence type="inferred from homology"/>
<evidence type="ECO:0000313" key="9">
    <source>
        <dbReference type="EMBL" id="WPG98856.1"/>
    </source>
</evidence>
<evidence type="ECO:0000256" key="4">
    <source>
        <dbReference type="ARBA" id="ARBA00023235"/>
    </source>
</evidence>
<feature type="region of interest" description="Disordered" evidence="7">
    <location>
        <begin position="1"/>
        <end position="29"/>
    </location>
</feature>
<keyword evidence="3 5" id="KW-0697">Rotamase</keyword>
<keyword evidence="10" id="KW-1185">Reference proteome</keyword>
<dbReference type="Gene3D" id="3.10.50.40">
    <property type="match status" value="1"/>
</dbReference>
<dbReference type="PROSITE" id="PS50198">
    <property type="entry name" value="PPIC_PPIASE_2"/>
    <property type="match status" value="1"/>
</dbReference>
<evidence type="ECO:0000313" key="10">
    <source>
        <dbReference type="Proteomes" id="UP001303373"/>
    </source>
</evidence>
<protein>
    <recommendedName>
        <fullName evidence="6">Peptidyl-prolyl cis-trans isomerase</fullName>
        <ecNumber evidence="6">5.2.1.8</ecNumber>
    </recommendedName>
</protein>
<dbReference type="Pfam" id="PF00639">
    <property type="entry name" value="Rotamase"/>
    <property type="match status" value="1"/>
</dbReference>
<dbReference type="InterPro" id="IPR000297">
    <property type="entry name" value="PPIase_PpiC"/>
</dbReference>
<dbReference type="GO" id="GO:0006364">
    <property type="term" value="P:rRNA processing"/>
    <property type="evidence" value="ECO:0007669"/>
    <property type="project" value="InterPro"/>
</dbReference>
<feature type="domain" description="PpiC" evidence="8">
    <location>
        <begin position="30"/>
        <end position="122"/>
    </location>
</feature>
<evidence type="ECO:0000256" key="7">
    <source>
        <dbReference type="SAM" id="MobiDB-lite"/>
    </source>
</evidence>
<dbReference type="GO" id="GO:0003677">
    <property type="term" value="F:DNA binding"/>
    <property type="evidence" value="ECO:0007669"/>
    <property type="project" value="InterPro"/>
</dbReference>
<comment type="catalytic activity">
    <reaction evidence="1 6">
        <text>[protein]-peptidylproline (omega=180) = [protein]-peptidylproline (omega=0)</text>
        <dbReference type="Rhea" id="RHEA:16237"/>
        <dbReference type="Rhea" id="RHEA-COMP:10747"/>
        <dbReference type="Rhea" id="RHEA-COMP:10748"/>
        <dbReference type="ChEBI" id="CHEBI:83833"/>
        <dbReference type="ChEBI" id="CHEBI:83834"/>
        <dbReference type="EC" id="5.2.1.8"/>
    </reaction>
</comment>
<dbReference type="InterPro" id="IPR043323">
    <property type="entry name" value="PIN4"/>
</dbReference>
<accession>A0AAQ3LZD7</accession>
<dbReference type="SUPFAM" id="SSF54534">
    <property type="entry name" value="FKBP-like"/>
    <property type="match status" value="1"/>
</dbReference>
<dbReference type="EMBL" id="CP138581">
    <property type="protein sequence ID" value="WPG98856.1"/>
    <property type="molecule type" value="Genomic_DNA"/>
</dbReference>
<evidence type="ECO:0000259" key="8">
    <source>
        <dbReference type="PROSITE" id="PS50198"/>
    </source>
</evidence>
<evidence type="ECO:0000256" key="2">
    <source>
        <dbReference type="ARBA" id="ARBA00010242"/>
    </source>
</evidence>
<feature type="compositionally biased region" description="Basic and acidic residues" evidence="7">
    <location>
        <begin position="1"/>
        <end position="15"/>
    </location>
</feature>
<dbReference type="AlphaFoldDB" id="A0AAQ3LZD7"/>
<evidence type="ECO:0000256" key="1">
    <source>
        <dbReference type="ARBA" id="ARBA00000971"/>
    </source>
</evidence>
<comment type="similarity">
    <text evidence="2">Belongs to the PpiC/parvulin rotamase family. PIN4 subfamily.</text>
</comment>
<dbReference type="PANTHER" id="PTHR45995">
    <property type="match status" value="1"/>
</dbReference>
<dbReference type="Proteomes" id="UP001303373">
    <property type="component" value="Chromosome 2"/>
</dbReference>